<evidence type="ECO:0000256" key="6">
    <source>
        <dbReference type="SAM" id="MobiDB-lite"/>
    </source>
</evidence>
<keyword evidence="2" id="KW-0805">Transcription regulation</keyword>
<dbReference type="Pfam" id="PF00010">
    <property type="entry name" value="HLH"/>
    <property type="match status" value="1"/>
</dbReference>
<dbReference type="InterPro" id="IPR045847">
    <property type="entry name" value="AIG1-like"/>
</dbReference>
<proteinExistence type="predicted"/>
<dbReference type="GO" id="GO:0003700">
    <property type="term" value="F:DNA-binding transcription factor activity"/>
    <property type="evidence" value="ECO:0007669"/>
    <property type="project" value="InterPro"/>
</dbReference>
<dbReference type="GO" id="GO:0005634">
    <property type="term" value="C:nucleus"/>
    <property type="evidence" value="ECO:0007669"/>
    <property type="project" value="UniProtKB-SubCell"/>
</dbReference>
<dbReference type="OrthoDB" id="71302at2759"/>
<evidence type="ECO:0000313" key="9">
    <source>
        <dbReference type="Proteomes" id="UP000516437"/>
    </source>
</evidence>
<organism evidence="8 9">
    <name type="scientific">Morella rubra</name>
    <name type="common">Chinese bayberry</name>
    <dbReference type="NCBI Taxonomy" id="262757"/>
    <lineage>
        <taxon>Eukaryota</taxon>
        <taxon>Viridiplantae</taxon>
        <taxon>Streptophyta</taxon>
        <taxon>Embryophyta</taxon>
        <taxon>Tracheophyta</taxon>
        <taxon>Spermatophyta</taxon>
        <taxon>Magnoliopsida</taxon>
        <taxon>eudicotyledons</taxon>
        <taxon>Gunneridae</taxon>
        <taxon>Pentapetalae</taxon>
        <taxon>rosids</taxon>
        <taxon>fabids</taxon>
        <taxon>Fagales</taxon>
        <taxon>Myricaceae</taxon>
        <taxon>Morella</taxon>
    </lineage>
</organism>
<gene>
    <name evidence="8" type="ORF">CJ030_MR2G017953</name>
</gene>
<reference evidence="8 9" key="1">
    <citation type="journal article" date="2019" name="Plant Biotechnol. J.">
        <title>The red bayberry genome and genetic basis of sex determination.</title>
        <authorList>
            <person name="Jia H.M."/>
            <person name="Jia H.J."/>
            <person name="Cai Q.L."/>
            <person name="Wang Y."/>
            <person name="Zhao H.B."/>
            <person name="Yang W.F."/>
            <person name="Wang G.Y."/>
            <person name="Li Y.H."/>
            <person name="Zhan D.L."/>
            <person name="Shen Y.T."/>
            <person name="Niu Q.F."/>
            <person name="Chang L."/>
            <person name="Qiu J."/>
            <person name="Zhao L."/>
            <person name="Xie H.B."/>
            <person name="Fu W.Y."/>
            <person name="Jin J."/>
            <person name="Li X.W."/>
            <person name="Jiao Y."/>
            <person name="Zhou C.C."/>
            <person name="Tu T."/>
            <person name="Chai C.Y."/>
            <person name="Gao J.L."/>
            <person name="Fan L.J."/>
            <person name="van de Weg E."/>
            <person name="Wang J.Y."/>
            <person name="Gao Z.S."/>
        </authorList>
    </citation>
    <scope>NUCLEOTIDE SEQUENCE [LARGE SCALE GENOMIC DNA]</scope>
    <source>
        <tissue evidence="8">Leaves</tissue>
    </source>
</reference>
<dbReference type="EMBL" id="RXIC02000020">
    <property type="protein sequence ID" value="KAB1222054.1"/>
    <property type="molecule type" value="Genomic_DNA"/>
</dbReference>
<dbReference type="GO" id="GO:0046983">
    <property type="term" value="F:protein dimerization activity"/>
    <property type="evidence" value="ECO:0007669"/>
    <property type="project" value="InterPro"/>
</dbReference>
<dbReference type="CDD" id="cd04873">
    <property type="entry name" value="ACT_UUR-ACR-like"/>
    <property type="match status" value="1"/>
</dbReference>
<accession>A0A6A1W9W4</accession>
<evidence type="ECO:0000256" key="5">
    <source>
        <dbReference type="ARBA" id="ARBA00023242"/>
    </source>
</evidence>
<dbReference type="SMART" id="SM00353">
    <property type="entry name" value="HLH"/>
    <property type="match status" value="1"/>
</dbReference>
<evidence type="ECO:0000259" key="7">
    <source>
        <dbReference type="PROSITE" id="PS50888"/>
    </source>
</evidence>
<name>A0A6A1W9W4_9ROSI</name>
<keyword evidence="5" id="KW-0539">Nucleus</keyword>
<dbReference type="Proteomes" id="UP000516437">
    <property type="component" value="Chromosome 2"/>
</dbReference>
<comment type="subcellular location">
    <subcellularLocation>
        <location evidence="1">Nucleus</location>
    </subcellularLocation>
</comment>
<keyword evidence="3" id="KW-0238">DNA-binding</keyword>
<sequence>MASYSYNSNSSYGYSPNPSFPSDFERLFDPFSHAIGGFNGVMLGGSALSHSLVLDSEKGELVKAPARVGKKGVSEAKALAALKSHSEAERRRRERINAHLTTLRGLVPCTEKMDKATLLAEVISQMKELKQNAAEASEGFLIPTDADEVRVEPCNDGAEDGTITSYRASVCCESRPQLFSDLRQAINSLQLEMVKVEISTLGNRVKNTFVFTCSKGENISIEECEGLASHVHQALTSVLDKAAPALPEYSPRTTLPSKRRRTSFFDTPSSSS</sequence>
<keyword evidence="9" id="KW-1185">Reference proteome</keyword>
<feature type="domain" description="BHLH" evidence="7">
    <location>
        <begin position="80"/>
        <end position="129"/>
    </location>
</feature>
<dbReference type="GO" id="GO:0003677">
    <property type="term" value="F:DNA binding"/>
    <property type="evidence" value="ECO:0007669"/>
    <property type="project" value="UniProtKB-KW"/>
</dbReference>
<dbReference type="PROSITE" id="PS50888">
    <property type="entry name" value="BHLH"/>
    <property type="match status" value="1"/>
</dbReference>
<keyword evidence="4" id="KW-0804">Transcription</keyword>
<comment type="caution">
    <text evidence="8">The sequence shown here is derived from an EMBL/GenBank/DDBJ whole genome shotgun (WGS) entry which is preliminary data.</text>
</comment>
<dbReference type="Gene3D" id="4.10.280.10">
    <property type="entry name" value="Helix-loop-helix DNA-binding domain"/>
    <property type="match status" value="1"/>
</dbReference>
<dbReference type="PANTHER" id="PTHR45844">
    <property type="entry name" value="TRANSCRIPTION FACTOR BHLH30"/>
    <property type="match status" value="1"/>
</dbReference>
<protein>
    <submittedName>
        <fullName evidence="8">Transcription factor bHLH51</fullName>
    </submittedName>
</protein>
<dbReference type="PANTHER" id="PTHR45844:SF9">
    <property type="entry name" value="OS09G0463900 PROTEIN"/>
    <property type="match status" value="1"/>
</dbReference>
<feature type="region of interest" description="Disordered" evidence="6">
    <location>
        <begin position="247"/>
        <end position="272"/>
    </location>
</feature>
<evidence type="ECO:0000256" key="4">
    <source>
        <dbReference type="ARBA" id="ARBA00023163"/>
    </source>
</evidence>
<dbReference type="InterPro" id="IPR036638">
    <property type="entry name" value="HLH_DNA-bd_sf"/>
</dbReference>
<evidence type="ECO:0000256" key="2">
    <source>
        <dbReference type="ARBA" id="ARBA00023015"/>
    </source>
</evidence>
<dbReference type="InterPro" id="IPR011598">
    <property type="entry name" value="bHLH_dom"/>
</dbReference>
<evidence type="ECO:0000256" key="1">
    <source>
        <dbReference type="ARBA" id="ARBA00004123"/>
    </source>
</evidence>
<dbReference type="AlphaFoldDB" id="A0A6A1W9W4"/>
<dbReference type="SUPFAM" id="SSF47459">
    <property type="entry name" value="HLH, helix-loop-helix DNA-binding domain"/>
    <property type="match status" value="1"/>
</dbReference>
<evidence type="ECO:0000313" key="8">
    <source>
        <dbReference type="EMBL" id="KAB1222054.1"/>
    </source>
</evidence>
<evidence type="ECO:0000256" key="3">
    <source>
        <dbReference type="ARBA" id="ARBA00023125"/>
    </source>
</evidence>